<reference evidence="2 3" key="1">
    <citation type="journal article" date="2012" name="MBio">
        <title>Comparative genome analysis of three eukaryotic parasites with differing abilities to transform leukocytes reveals key mediators of Theileria-induced leukocyte transformation.</title>
        <authorList>
            <person name="Hayashida K."/>
            <person name="Hara Y."/>
            <person name="Abe T."/>
            <person name="Yamasaki C."/>
            <person name="Toyoda A."/>
            <person name="Kosuge T."/>
            <person name="Suzuki Y."/>
            <person name="Sato Y."/>
            <person name="Kawashima S."/>
            <person name="Katayama T."/>
            <person name="Wakaguri H."/>
            <person name="Inoue N."/>
            <person name="Homma K."/>
            <person name="Tada-Umezaki M."/>
            <person name="Yagi Y."/>
            <person name="Fujii Y."/>
            <person name="Habara T."/>
            <person name="Kanehisa M."/>
            <person name="Watanabe H."/>
            <person name="Ito K."/>
            <person name="Gojobori T."/>
            <person name="Sugawara H."/>
            <person name="Imanishi T."/>
            <person name="Weir W."/>
            <person name="Gardner M."/>
            <person name="Pain A."/>
            <person name="Shiels B."/>
            <person name="Hattori M."/>
            <person name="Nene V."/>
            <person name="Sugimoto C."/>
        </authorList>
    </citation>
    <scope>NUCLEOTIDE SEQUENCE [LARGE SCALE GENOMIC DNA]</scope>
    <source>
        <strain evidence="2 3">Shintoku</strain>
    </source>
</reference>
<gene>
    <name evidence="2" type="ORF">TOT_010000141</name>
</gene>
<dbReference type="AlphaFoldDB" id="J7MEQ4"/>
<keyword evidence="1" id="KW-0732">Signal</keyword>
<proteinExistence type="predicted"/>
<organism evidence="2 3">
    <name type="scientific">Theileria orientalis strain Shintoku</name>
    <dbReference type="NCBI Taxonomy" id="869250"/>
    <lineage>
        <taxon>Eukaryota</taxon>
        <taxon>Sar</taxon>
        <taxon>Alveolata</taxon>
        <taxon>Apicomplexa</taxon>
        <taxon>Aconoidasida</taxon>
        <taxon>Piroplasmida</taxon>
        <taxon>Theileriidae</taxon>
        <taxon>Theileria</taxon>
    </lineage>
</organism>
<dbReference type="EMBL" id="AP011946">
    <property type="protein sequence ID" value="BAM38674.1"/>
    <property type="molecule type" value="Genomic_DNA"/>
</dbReference>
<dbReference type="VEuPathDB" id="PiroplasmaDB:TOT_010000141"/>
<name>J7MEQ4_THEOR</name>
<protein>
    <submittedName>
        <fullName evidence="2">Uncharacterized protein</fullName>
    </submittedName>
</protein>
<dbReference type="Proteomes" id="UP000003786">
    <property type="component" value="Chromosome 1"/>
</dbReference>
<dbReference type="GeneID" id="20713101"/>
<dbReference type="KEGG" id="tot:TOT_010000141"/>
<feature type="signal peptide" evidence="1">
    <location>
        <begin position="1"/>
        <end position="19"/>
    </location>
</feature>
<evidence type="ECO:0000313" key="2">
    <source>
        <dbReference type="EMBL" id="BAM38674.1"/>
    </source>
</evidence>
<keyword evidence="3" id="KW-1185">Reference proteome</keyword>
<evidence type="ECO:0000256" key="1">
    <source>
        <dbReference type="SAM" id="SignalP"/>
    </source>
</evidence>
<sequence length="197" mass="22764">MLFQLYILILFFSTEKALTALAEFTVDQVCISLFKTANVLICYLRVLAATEFIRRLVFLGDSYRKTCLKKRDCSFEIKTRAKDDIELVVEEVVSDKELSIEGKLSAIYTIKSKIISNILFNNQRIDVITSQLLENENLSSHSKRPQLKDCTEGPTSMNQYRAVNKDLEEVYSKLKKFETEYELKICYRKCNGLVDTP</sequence>
<dbReference type="RefSeq" id="XP_009688975.1">
    <property type="nucleotide sequence ID" value="XM_009690680.1"/>
</dbReference>
<accession>J7MEQ4</accession>
<evidence type="ECO:0000313" key="3">
    <source>
        <dbReference type="Proteomes" id="UP000003786"/>
    </source>
</evidence>
<feature type="chain" id="PRO_5003795060" evidence="1">
    <location>
        <begin position="20"/>
        <end position="197"/>
    </location>
</feature>